<keyword evidence="2 5" id="KW-0238">DNA-binding</keyword>
<dbReference type="Proteomes" id="UP001183643">
    <property type="component" value="Unassembled WGS sequence"/>
</dbReference>
<dbReference type="EMBL" id="JAVDYB010000001">
    <property type="protein sequence ID" value="MDR7276556.1"/>
    <property type="molecule type" value="Genomic_DNA"/>
</dbReference>
<evidence type="ECO:0000256" key="2">
    <source>
        <dbReference type="ARBA" id="ARBA00023125"/>
    </source>
</evidence>
<dbReference type="AlphaFoldDB" id="A0AAE3YQ57"/>
<evidence type="ECO:0000256" key="3">
    <source>
        <dbReference type="ARBA" id="ARBA00023163"/>
    </source>
</evidence>
<keyword evidence="3" id="KW-0804">Transcription</keyword>
<gene>
    <name evidence="5" type="ORF">J2S41_003334</name>
</gene>
<dbReference type="InterPro" id="IPR036390">
    <property type="entry name" value="WH_DNA-bd_sf"/>
</dbReference>
<evidence type="ECO:0000256" key="1">
    <source>
        <dbReference type="ARBA" id="ARBA00023015"/>
    </source>
</evidence>
<dbReference type="InterPro" id="IPR011991">
    <property type="entry name" value="ArsR-like_HTH"/>
</dbReference>
<dbReference type="InterPro" id="IPR051011">
    <property type="entry name" value="Metal_resp_trans_reg"/>
</dbReference>
<dbReference type="GO" id="GO:0003677">
    <property type="term" value="F:DNA binding"/>
    <property type="evidence" value="ECO:0007669"/>
    <property type="project" value="UniProtKB-KW"/>
</dbReference>
<dbReference type="InterPro" id="IPR036388">
    <property type="entry name" value="WH-like_DNA-bd_sf"/>
</dbReference>
<dbReference type="Pfam" id="PF12840">
    <property type="entry name" value="HTH_20"/>
    <property type="match status" value="1"/>
</dbReference>
<dbReference type="RefSeq" id="WP_310368746.1">
    <property type="nucleotide sequence ID" value="NZ_JAVDYB010000001.1"/>
</dbReference>
<dbReference type="InterPro" id="IPR001845">
    <property type="entry name" value="HTH_ArsR_DNA-bd_dom"/>
</dbReference>
<proteinExistence type="predicted"/>
<dbReference type="Gene3D" id="1.10.10.10">
    <property type="entry name" value="Winged helix-like DNA-binding domain superfamily/Winged helix DNA-binding domain"/>
    <property type="match status" value="1"/>
</dbReference>
<sequence length="351" mass="37630">MIRIHLDEPTRERTRLAISPLREVVSGVELVHRTRQGRDAPWPYAEWAAHAAEVLRATPETGPLRLYALLYGTEHARPTPDAVQPPPPSARPALADELALLRSTPHEVIAAQCAKHYPEGVPDVLRSYLDSTADSFGRLADAVEAFWELAIAPHWPAMRAVLEEEIVLRARVLAEHGPEAVLRGLSGTAGWDAPVLSLPKRRESALAGGDRRLLLVPLVLACDRATVSTDDPATLMITYPARGAAVLSARTAPAPPDRDRLALLIGAGRAAVLRALTEPATTSGLAAVLGRAPSTVSEQLTGLQEAGLVSRSRVERQVFYRLEPLGASLLALFTAQDSVPAEPMEGRGGPA</sequence>
<comment type="caution">
    <text evidence="5">The sequence shown here is derived from an EMBL/GenBank/DDBJ whole genome shotgun (WGS) entry which is preliminary data.</text>
</comment>
<name>A0AAE3YQ57_9ACTN</name>
<dbReference type="SUPFAM" id="SSF46785">
    <property type="entry name" value="Winged helix' DNA-binding domain"/>
    <property type="match status" value="1"/>
</dbReference>
<dbReference type="SMART" id="SM00418">
    <property type="entry name" value="HTH_ARSR"/>
    <property type="match status" value="1"/>
</dbReference>
<dbReference type="PANTHER" id="PTHR43132">
    <property type="entry name" value="ARSENICAL RESISTANCE OPERON REPRESSOR ARSR-RELATED"/>
    <property type="match status" value="1"/>
</dbReference>
<dbReference type="GO" id="GO:0003700">
    <property type="term" value="F:DNA-binding transcription factor activity"/>
    <property type="evidence" value="ECO:0007669"/>
    <property type="project" value="InterPro"/>
</dbReference>
<organism evidence="5 6">
    <name type="scientific">Catenuloplanes atrovinosus</name>
    <dbReference type="NCBI Taxonomy" id="137266"/>
    <lineage>
        <taxon>Bacteria</taxon>
        <taxon>Bacillati</taxon>
        <taxon>Actinomycetota</taxon>
        <taxon>Actinomycetes</taxon>
        <taxon>Micromonosporales</taxon>
        <taxon>Micromonosporaceae</taxon>
        <taxon>Catenuloplanes</taxon>
    </lineage>
</organism>
<keyword evidence="1" id="KW-0805">Transcription regulation</keyword>
<protein>
    <submittedName>
        <fullName evidence="5">DNA-binding transcriptional ArsR family regulator</fullName>
    </submittedName>
</protein>
<evidence type="ECO:0000313" key="5">
    <source>
        <dbReference type="EMBL" id="MDR7276556.1"/>
    </source>
</evidence>
<dbReference type="CDD" id="cd00090">
    <property type="entry name" value="HTH_ARSR"/>
    <property type="match status" value="1"/>
</dbReference>
<keyword evidence="6" id="KW-1185">Reference proteome</keyword>
<feature type="domain" description="HTH arsR-type" evidence="4">
    <location>
        <begin position="259"/>
        <end position="334"/>
    </location>
</feature>
<evidence type="ECO:0000313" key="6">
    <source>
        <dbReference type="Proteomes" id="UP001183643"/>
    </source>
</evidence>
<evidence type="ECO:0000259" key="4">
    <source>
        <dbReference type="SMART" id="SM00418"/>
    </source>
</evidence>
<reference evidence="5" key="1">
    <citation type="submission" date="2023-07" db="EMBL/GenBank/DDBJ databases">
        <title>Sequencing the genomes of 1000 actinobacteria strains.</title>
        <authorList>
            <person name="Klenk H.-P."/>
        </authorList>
    </citation>
    <scope>NUCLEOTIDE SEQUENCE</scope>
    <source>
        <strain evidence="5">DSM 44707</strain>
    </source>
</reference>
<accession>A0AAE3YQ57</accession>
<dbReference type="PANTHER" id="PTHR43132:SF8">
    <property type="entry name" value="HTH-TYPE TRANSCRIPTIONAL REGULATOR KMTR"/>
    <property type="match status" value="1"/>
</dbReference>